<dbReference type="GO" id="GO:0170056">
    <property type="term" value="F:cholesterol 7-desaturase [NAD(P)H] activity"/>
    <property type="evidence" value="ECO:0007669"/>
    <property type="project" value="UniProtKB-EC"/>
</dbReference>
<dbReference type="UniPathway" id="UPA01020"/>
<evidence type="ECO:0000256" key="4">
    <source>
        <dbReference type="ARBA" id="ARBA00022692"/>
    </source>
</evidence>
<keyword evidence="10" id="KW-0411">Iron-sulfur</keyword>
<comment type="pathway">
    <text evidence="12">Steroid hormone biosynthesis; dafachronic acid biosynthesis.</text>
</comment>
<dbReference type="PANTHER" id="PTHR21266">
    <property type="entry name" value="IRON-SULFUR DOMAIN CONTAINING PROTEIN"/>
    <property type="match status" value="1"/>
</dbReference>
<dbReference type="AlphaFoldDB" id="A0A7D5C596"/>
<evidence type="ECO:0000256" key="10">
    <source>
        <dbReference type="ARBA" id="ARBA00023014"/>
    </source>
</evidence>
<evidence type="ECO:0000256" key="2">
    <source>
        <dbReference type="ARBA" id="ARBA00004370"/>
    </source>
</evidence>
<keyword evidence="6" id="KW-0479">Metal-binding</keyword>
<sequence>MATETTTYNLTSYEKRSLHLFLLETDDIYVLDMQFPSYVYLTLVIAFLLFMIFLQFWKFDWNHELCDVGYDFLWERKSMWTSRAARRQMVQDVRKLRHIGDLPPVYPNGWIALFESNNISKGQVKHIAALGENLAVFRSEKGEIMILDAYCPHLGANLAIGGVVKGDCLQCPFHGWTFDGSTGMCVDIPYSDKALNVAKVKKWFSCEANDFIYVWYHAEGCDPLWQVEEVPQIKSGEWWFRGRNEFIVNSHVEDISENAADTAHLNAIHSQSMLAGSKPGSFNGPQMALTSFFKHKWRAEWTPNELQQHVGLITIEHCVQLFGALELMHIHVDGKQIGPTHVKLQLNTTFGPILVLMEVTPLEPLLQRVVHRFYCPPHLMIYAAIVMYGENVMIKRDIGAWNHKKYKKRPLVTKEETMLQNHRRWYRQFYSEHSPLFTFRRDAIDW</sequence>
<evidence type="ECO:0000259" key="18">
    <source>
        <dbReference type="PROSITE" id="PS51296"/>
    </source>
</evidence>
<evidence type="ECO:0000256" key="13">
    <source>
        <dbReference type="ARBA" id="ARBA00025729"/>
    </source>
</evidence>
<dbReference type="EC" id="1.14.19.21" evidence="14"/>
<dbReference type="PROSITE" id="PS51296">
    <property type="entry name" value="RIESKE"/>
    <property type="match status" value="1"/>
</dbReference>
<protein>
    <recommendedName>
        <fullName evidence="14">cholesterol 7-desaturase</fullName>
        <ecNumber evidence="14">1.14.19.21</ecNumber>
    </recommendedName>
</protein>
<keyword evidence="9" id="KW-0408">Iron</keyword>
<keyword evidence="7 17" id="KW-1133">Transmembrane helix</keyword>
<comment type="similarity">
    <text evidence="13">Belongs to the cholesterol 7-desaturase family.</text>
</comment>
<evidence type="ECO:0000256" key="9">
    <source>
        <dbReference type="ARBA" id="ARBA00023004"/>
    </source>
</evidence>
<evidence type="ECO:0000256" key="15">
    <source>
        <dbReference type="ARBA" id="ARBA00047853"/>
    </source>
</evidence>
<evidence type="ECO:0000256" key="17">
    <source>
        <dbReference type="SAM" id="Phobius"/>
    </source>
</evidence>
<comment type="pathway">
    <text evidence="3">Hormone biosynthesis.</text>
</comment>
<dbReference type="OrthoDB" id="426882at2759"/>
<dbReference type="Gene3D" id="3.90.380.10">
    <property type="entry name" value="Naphthalene 1,2-dioxygenase Alpha Subunit, Chain A, domain 1"/>
    <property type="match status" value="1"/>
</dbReference>
<dbReference type="GO" id="GO:0005737">
    <property type="term" value="C:cytoplasm"/>
    <property type="evidence" value="ECO:0007669"/>
    <property type="project" value="TreeGrafter"/>
</dbReference>
<keyword evidence="4 17" id="KW-0812">Transmembrane</keyword>
<evidence type="ECO:0000256" key="16">
    <source>
        <dbReference type="ARBA" id="ARBA00049548"/>
    </source>
</evidence>
<proteinExistence type="evidence at transcript level"/>
<reference evidence="19" key="1">
    <citation type="journal article" date="2020" name="Insect Biochem. Mol. Biol.">
        <title>Functional analysis of ecdysteroid biosynthetic enzymes of the rice planthopper, Nilaparvata lugens.</title>
        <authorList>
            <person name="Zhou X."/>
            <person name="Ye Y.Z."/>
            <person name="Ogihara M.H."/>
            <person name="Takeshima M."/>
            <person name="Fujinaga D."/>
            <person name="Liu C.W."/>
            <person name="Zhu Z."/>
            <person name="Kataoka H."/>
            <person name="Bao Y.Y."/>
        </authorList>
    </citation>
    <scope>NUCLEOTIDE SEQUENCE</scope>
</reference>
<evidence type="ECO:0000313" key="19">
    <source>
        <dbReference type="EMBL" id="QKX96249.1"/>
    </source>
</evidence>
<dbReference type="Gene3D" id="2.102.10.10">
    <property type="entry name" value="Rieske [2Fe-2S] iron-sulphur domain"/>
    <property type="match status" value="1"/>
</dbReference>
<evidence type="ECO:0000256" key="14">
    <source>
        <dbReference type="ARBA" id="ARBA00026095"/>
    </source>
</evidence>
<keyword evidence="11 17" id="KW-0472">Membrane</keyword>
<dbReference type="InterPro" id="IPR036922">
    <property type="entry name" value="Rieske_2Fe-2S_sf"/>
</dbReference>
<evidence type="ECO:0000256" key="6">
    <source>
        <dbReference type="ARBA" id="ARBA00022723"/>
    </source>
</evidence>
<evidence type="ECO:0000256" key="12">
    <source>
        <dbReference type="ARBA" id="ARBA00025712"/>
    </source>
</evidence>
<feature type="domain" description="Rieske" evidence="18">
    <location>
        <begin position="111"/>
        <end position="214"/>
    </location>
</feature>
<dbReference type="GO" id="GO:0008203">
    <property type="term" value="P:cholesterol metabolic process"/>
    <property type="evidence" value="ECO:0007669"/>
    <property type="project" value="InterPro"/>
</dbReference>
<dbReference type="Pfam" id="PF00355">
    <property type="entry name" value="Rieske"/>
    <property type="match status" value="1"/>
</dbReference>
<accession>A0A7D5C596</accession>
<dbReference type="GO" id="GO:0051537">
    <property type="term" value="F:2 iron, 2 sulfur cluster binding"/>
    <property type="evidence" value="ECO:0007669"/>
    <property type="project" value="UniProtKB-KW"/>
</dbReference>
<dbReference type="GO" id="GO:0046872">
    <property type="term" value="F:metal ion binding"/>
    <property type="evidence" value="ECO:0007669"/>
    <property type="project" value="UniProtKB-KW"/>
</dbReference>
<feature type="transmembrane region" description="Helical" evidence="17">
    <location>
        <begin position="38"/>
        <end position="57"/>
    </location>
</feature>
<evidence type="ECO:0000256" key="3">
    <source>
        <dbReference type="ARBA" id="ARBA00004972"/>
    </source>
</evidence>
<dbReference type="PANTHER" id="PTHR21266:SF32">
    <property type="entry name" value="CHOLESTEROL 7-DESATURASE NVD"/>
    <property type="match status" value="1"/>
</dbReference>
<organism evidence="19">
    <name type="scientific">Nilaparvata lugens</name>
    <name type="common">Brown planthopper</name>
    <dbReference type="NCBI Taxonomy" id="108931"/>
    <lineage>
        <taxon>Eukaryota</taxon>
        <taxon>Metazoa</taxon>
        <taxon>Ecdysozoa</taxon>
        <taxon>Arthropoda</taxon>
        <taxon>Hexapoda</taxon>
        <taxon>Insecta</taxon>
        <taxon>Pterygota</taxon>
        <taxon>Neoptera</taxon>
        <taxon>Paraneoptera</taxon>
        <taxon>Hemiptera</taxon>
        <taxon>Auchenorrhyncha</taxon>
        <taxon>Fulgoroidea</taxon>
        <taxon>Delphacidae</taxon>
        <taxon>Delphacinae</taxon>
        <taxon>Nilaparvata</taxon>
    </lineage>
</organism>
<comment type="catalytic activity">
    <reaction evidence="16">
        <text>cholesterol + NADPH + O2 + H(+) = 7-dehydrocholesterol + NADP(+) + 2 H2O</text>
        <dbReference type="Rhea" id="RHEA:45024"/>
        <dbReference type="ChEBI" id="CHEBI:15377"/>
        <dbReference type="ChEBI" id="CHEBI:15378"/>
        <dbReference type="ChEBI" id="CHEBI:15379"/>
        <dbReference type="ChEBI" id="CHEBI:16113"/>
        <dbReference type="ChEBI" id="CHEBI:17759"/>
        <dbReference type="ChEBI" id="CHEBI:57783"/>
        <dbReference type="ChEBI" id="CHEBI:58349"/>
        <dbReference type="EC" id="1.14.19.21"/>
    </reaction>
    <physiologicalReaction direction="left-to-right" evidence="16">
        <dbReference type="Rhea" id="RHEA:45025"/>
    </physiologicalReaction>
</comment>
<dbReference type="EMBL" id="MT081318">
    <property type="protein sequence ID" value="QKX96249.1"/>
    <property type="molecule type" value="mRNA"/>
</dbReference>
<evidence type="ECO:0000256" key="5">
    <source>
        <dbReference type="ARBA" id="ARBA00022714"/>
    </source>
</evidence>
<dbReference type="InterPro" id="IPR050584">
    <property type="entry name" value="Cholesterol_7-desaturase"/>
</dbReference>
<evidence type="ECO:0000256" key="8">
    <source>
        <dbReference type="ARBA" id="ARBA00023002"/>
    </source>
</evidence>
<evidence type="ECO:0000256" key="11">
    <source>
        <dbReference type="ARBA" id="ARBA00023136"/>
    </source>
</evidence>
<name>A0A7D5C596_NILLU</name>
<dbReference type="InterPro" id="IPR045605">
    <property type="entry name" value="KshA-like_C"/>
</dbReference>
<evidence type="ECO:0000256" key="1">
    <source>
        <dbReference type="ARBA" id="ARBA00001962"/>
    </source>
</evidence>
<keyword evidence="5" id="KW-0001">2Fe-2S</keyword>
<dbReference type="GO" id="GO:0016020">
    <property type="term" value="C:membrane"/>
    <property type="evidence" value="ECO:0007669"/>
    <property type="project" value="UniProtKB-SubCell"/>
</dbReference>
<keyword evidence="8" id="KW-0560">Oxidoreductase</keyword>
<dbReference type="InterPro" id="IPR017941">
    <property type="entry name" value="Rieske_2Fe-2S"/>
</dbReference>
<evidence type="ECO:0000256" key="7">
    <source>
        <dbReference type="ARBA" id="ARBA00022989"/>
    </source>
</evidence>
<dbReference type="SUPFAM" id="SSF50022">
    <property type="entry name" value="ISP domain"/>
    <property type="match status" value="1"/>
</dbReference>
<comment type="catalytic activity">
    <reaction evidence="15">
        <text>cholesterol + NADH + O2 + H(+) = 7-dehydrocholesterol + NAD(+) + 2 H2O</text>
        <dbReference type="Rhea" id="RHEA:51644"/>
        <dbReference type="ChEBI" id="CHEBI:15377"/>
        <dbReference type="ChEBI" id="CHEBI:15378"/>
        <dbReference type="ChEBI" id="CHEBI:15379"/>
        <dbReference type="ChEBI" id="CHEBI:16113"/>
        <dbReference type="ChEBI" id="CHEBI:17759"/>
        <dbReference type="ChEBI" id="CHEBI:57540"/>
        <dbReference type="ChEBI" id="CHEBI:57945"/>
        <dbReference type="EC" id="1.14.19.21"/>
    </reaction>
    <physiologicalReaction direction="left-to-right" evidence="15">
        <dbReference type="Rhea" id="RHEA:51645"/>
    </physiologicalReaction>
</comment>
<comment type="cofactor">
    <cofactor evidence="1">
        <name>Fe cation</name>
        <dbReference type="ChEBI" id="CHEBI:24875"/>
    </cofactor>
</comment>
<dbReference type="Pfam" id="PF19298">
    <property type="entry name" value="KshA_C"/>
    <property type="match status" value="1"/>
</dbReference>
<comment type="subcellular location">
    <subcellularLocation>
        <location evidence="2">Membrane</location>
    </subcellularLocation>
</comment>